<evidence type="ECO:0000313" key="2">
    <source>
        <dbReference type="EMBL" id="OWK38297.1"/>
    </source>
</evidence>
<keyword evidence="3" id="KW-1185">Reference proteome</keyword>
<evidence type="ECO:0008006" key="4">
    <source>
        <dbReference type="Google" id="ProtNLM"/>
    </source>
</evidence>
<reference evidence="3" key="1">
    <citation type="submission" date="2017-06" db="EMBL/GenBank/DDBJ databases">
        <title>Genome analysis of Fimbriiglobus ruber SP5, the first member of the order Planctomycetales with confirmed chitinolytic capability.</title>
        <authorList>
            <person name="Ravin N.V."/>
            <person name="Rakitin A.L."/>
            <person name="Ivanova A.A."/>
            <person name="Beletsky A.V."/>
            <person name="Kulichevskaya I.S."/>
            <person name="Mardanov A.V."/>
            <person name="Dedysh S.N."/>
        </authorList>
    </citation>
    <scope>NUCLEOTIDE SEQUENCE [LARGE SCALE GENOMIC DNA]</scope>
    <source>
        <strain evidence="3">SP5</strain>
    </source>
</reference>
<accession>A0A225DQ15</accession>
<protein>
    <recommendedName>
        <fullName evidence="4">Secreted protein</fullName>
    </recommendedName>
</protein>
<organism evidence="2 3">
    <name type="scientific">Fimbriiglobus ruber</name>
    <dbReference type="NCBI Taxonomy" id="1908690"/>
    <lineage>
        <taxon>Bacteria</taxon>
        <taxon>Pseudomonadati</taxon>
        <taxon>Planctomycetota</taxon>
        <taxon>Planctomycetia</taxon>
        <taxon>Gemmatales</taxon>
        <taxon>Gemmataceae</taxon>
        <taxon>Fimbriiglobus</taxon>
    </lineage>
</organism>
<dbReference type="EMBL" id="NIDE01000014">
    <property type="protein sequence ID" value="OWK38297.1"/>
    <property type="molecule type" value="Genomic_DNA"/>
</dbReference>
<evidence type="ECO:0000256" key="1">
    <source>
        <dbReference type="SAM" id="SignalP"/>
    </source>
</evidence>
<gene>
    <name evidence="2" type="ORF">FRUB_07417</name>
</gene>
<evidence type="ECO:0000313" key="3">
    <source>
        <dbReference type="Proteomes" id="UP000214646"/>
    </source>
</evidence>
<comment type="caution">
    <text evidence="2">The sequence shown here is derived from an EMBL/GenBank/DDBJ whole genome shotgun (WGS) entry which is preliminary data.</text>
</comment>
<name>A0A225DQ15_9BACT</name>
<proteinExistence type="predicted"/>
<dbReference type="AlphaFoldDB" id="A0A225DQ15"/>
<keyword evidence="1" id="KW-0732">Signal</keyword>
<feature type="chain" id="PRO_5013075963" description="Secreted protein" evidence="1">
    <location>
        <begin position="25"/>
        <end position="119"/>
    </location>
</feature>
<sequence>MLRLAVFAAIAVGASLFVPTQARASCGDYVHVENDRHTKQIETETNQPATPQPCHGPNCSRGTERNAVLIFPAPVVPESAACVRSELLPVAAKEESHFATDTSLLPMRLGFRIERPPRA</sequence>
<dbReference type="Proteomes" id="UP000214646">
    <property type="component" value="Unassembled WGS sequence"/>
</dbReference>
<feature type="signal peptide" evidence="1">
    <location>
        <begin position="1"/>
        <end position="24"/>
    </location>
</feature>